<dbReference type="SUPFAM" id="SSF54001">
    <property type="entry name" value="Cysteine proteinases"/>
    <property type="match status" value="1"/>
</dbReference>
<organism evidence="4 5">
    <name type="scientific">Cinara cedri</name>
    <dbReference type="NCBI Taxonomy" id="506608"/>
    <lineage>
        <taxon>Eukaryota</taxon>
        <taxon>Metazoa</taxon>
        <taxon>Ecdysozoa</taxon>
        <taxon>Arthropoda</taxon>
        <taxon>Hexapoda</taxon>
        <taxon>Insecta</taxon>
        <taxon>Pterygota</taxon>
        <taxon>Neoptera</taxon>
        <taxon>Paraneoptera</taxon>
        <taxon>Hemiptera</taxon>
        <taxon>Sternorrhyncha</taxon>
        <taxon>Aphidomorpha</taxon>
        <taxon>Aphidoidea</taxon>
        <taxon>Aphididae</taxon>
        <taxon>Lachninae</taxon>
        <taxon>Cinara</taxon>
    </lineage>
</organism>
<dbReference type="InterPro" id="IPR004134">
    <property type="entry name" value="Peptidase_C1B"/>
</dbReference>
<dbReference type="PANTHER" id="PTHR10363">
    <property type="entry name" value="BLEOMYCIN HYDROLASE"/>
    <property type="match status" value="1"/>
</dbReference>
<dbReference type="PROSITE" id="PS00639">
    <property type="entry name" value="THIOL_PROTEASE_HIS"/>
    <property type="match status" value="1"/>
</dbReference>
<gene>
    <name evidence="4" type="ORF">CINCED_3A005898</name>
</gene>
<keyword evidence="2 4" id="KW-0378">Hydrolase</keyword>
<dbReference type="Gene3D" id="3.90.70.10">
    <property type="entry name" value="Cysteine proteinases"/>
    <property type="match status" value="1"/>
</dbReference>
<accession>A0A5E4N5J5</accession>
<keyword evidence="1" id="KW-0645">Protease</keyword>
<dbReference type="Proteomes" id="UP000325440">
    <property type="component" value="Unassembled WGS sequence"/>
</dbReference>
<dbReference type="GO" id="GO:0043418">
    <property type="term" value="P:homocysteine catabolic process"/>
    <property type="evidence" value="ECO:0007669"/>
    <property type="project" value="TreeGrafter"/>
</dbReference>
<reference evidence="4 5" key="1">
    <citation type="submission" date="2019-08" db="EMBL/GenBank/DDBJ databases">
        <authorList>
            <person name="Alioto T."/>
            <person name="Alioto T."/>
            <person name="Gomez Garrido J."/>
        </authorList>
    </citation>
    <scope>NUCLEOTIDE SEQUENCE [LARGE SCALE GENOMIC DNA]</scope>
</reference>
<dbReference type="OrthoDB" id="2666448at2759"/>
<dbReference type="GO" id="GO:0006508">
    <property type="term" value="P:proteolysis"/>
    <property type="evidence" value="ECO:0007669"/>
    <property type="project" value="UniProtKB-KW"/>
</dbReference>
<dbReference type="EMBL" id="CABPRJ010001451">
    <property type="protein sequence ID" value="VVC37641.1"/>
    <property type="molecule type" value="Genomic_DNA"/>
</dbReference>
<evidence type="ECO:0000256" key="2">
    <source>
        <dbReference type="ARBA" id="ARBA00022801"/>
    </source>
</evidence>
<dbReference type="GO" id="GO:0009636">
    <property type="term" value="P:response to toxic substance"/>
    <property type="evidence" value="ECO:0007669"/>
    <property type="project" value="TreeGrafter"/>
</dbReference>
<dbReference type="PANTHER" id="PTHR10363:SF2">
    <property type="entry name" value="BLEOMYCIN HYDROLASE"/>
    <property type="match status" value="1"/>
</dbReference>
<proteinExistence type="predicted"/>
<dbReference type="GO" id="GO:0070005">
    <property type="term" value="F:cysteine-type aminopeptidase activity"/>
    <property type="evidence" value="ECO:0007669"/>
    <property type="project" value="InterPro"/>
</dbReference>
<keyword evidence="5" id="KW-1185">Reference proteome</keyword>
<dbReference type="AlphaFoldDB" id="A0A5E4N5J5"/>
<name>A0A5E4N5J5_9HEMI</name>
<keyword evidence="3" id="KW-0788">Thiol protease</keyword>
<dbReference type="Pfam" id="PF03051">
    <property type="entry name" value="Peptidase_C1_2"/>
    <property type="match status" value="1"/>
</dbReference>
<protein>
    <submittedName>
        <fullName evidence="4">Peptidase C1B, bleomycin hydrolase,Cysteine peptidase, histidine active site</fullName>
    </submittedName>
</protein>
<evidence type="ECO:0000313" key="4">
    <source>
        <dbReference type="EMBL" id="VVC37641.1"/>
    </source>
</evidence>
<sequence>MVAINVPDKLISEEIEKYMCIVYRIVGICLGIPNDTFSWYYYDDHNQCFLYKNITPLKFYEILVKPTFDVDDKVSLICDPRPKNKFGKLYTVDMSGNVKEGSKMLCNNQPIEVLLEACKLSISELQEPVWYSCEVEKNFSSKLGSEDLQLHDIKLLFGTDISIPMTKSERILYRDSAATHAMVLTGVHIEENGEVTRWSVENSWGINANHNGHITMTTEWFKEYVFEVIVDKRILPRYVLDVFNLEPIVLPIWDQYFGSISFSTLTKKIEIKTPNKGPGIHEKYNSGSVEKAMFPWFRASEETVSIIE</sequence>
<evidence type="ECO:0000256" key="1">
    <source>
        <dbReference type="ARBA" id="ARBA00022670"/>
    </source>
</evidence>
<evidence type="ECO:0000313" key="5">
    <source>
        <dbReference type="Proteomes" id="UP000325440"/>
    </source>
</evidence>
<dbReference type="InterPro" id="IPR038765">
    <property type="entry name" value="Papain-like_cys_pep_sf"/>
</dbReference>
<dbReference type="InterPro" id="IPR025660">
    <property type="entry name" value="Pept_his_AS"/>
</dbReference>
<dbReference type="GO" id="GO:0005737">
    <property type="term" value="C:cytoplasm"/>
    <property type="evidence" value="ECO:0007669"/>
    <property type="project" value="TreeGrafter"/>
</dbReference>
<evidence type="ECO:0000256" key="3">
    <source>
        <dbReference type="ARBA" id="ARBA00022807"/>
    </source>
</evidence>